<gene>
    <name evidence="2" type="ORF">CSC94_21260</name>
</gene>
<dbReference type="OrthoDB" id="7678100at2"/>
<proteinExistence type="predicted"/>
<dbReference type="RefSeq" id="WP_099308396.1">
    <property type="nucleotide sequence ID" value="NZ_PDVP01000019.1"/>
</dbReference>
<accession>A0A2G1QIM3</accession>
<dbReference type="EMBL" id="PDVP01000019">
    <property type="protein sequence ID" value="PHP65058.1"/>
    <property type="molecule type" value="Genomic_DNA"/>
</dbReference>
<dbReference type="AlphaFoldDB" id="A0A2G1QIM3"/>
<organism evidence="2 3">
    <name type="scientific">Zhengella mangrovi</name>
    <dbReference type="NCBI Taxonomy" id="1982044"/>
    <lineage>
        <taxon>Bacteria</taxon>
        <taxon>Pseudomonadati</taxon>
        <taxon>Pseudomonadota</taxon>
        <taxon>Alphaproteobacteria</taxon>
        <taxon>Hyphomicrobiales</taxon>
        <taxon>Notoacmeibacteraceae</taxon>
        <taxon>Zhengella</taxon>
    </lineage>
</organism>
<evidence type="ECO:0000313" key="3">
    <source>
        <dbReference type="Proteomes" id="UP000221168"/>
    </source>
</evidence>
<dbReference type="Proteomes" id="UP000221168">
    <property type="component" value="Unassembled WGS sequence"/>
</dbReference>
<sequence>MMKNFEDMNTASKEMMDNGLKSFASVSKAFQAIATESAEFAKKSMEMGSGYFEKLSGVKSMDKAIELQTEYSKTAYEAFVAQATKMGDLYADLAKEAYKPFESAMPKAK</sequence>
<dbReference type="InterPro" id="IPR018968">
    <property type="entry name" value="Phasin"/>
</dbReference>
<dbReference type="Pfam" id="PF09361">
    <property type="entry name" value="Phasin_2"/>
    <property type="match status" value="1"/>
</dbReference>
<reference evidence="2 3" key="1">
    <citation type="submission" date="2017-10" db="EMBL/GenBank/DDBJ databases">
        <title>Sedimentibacterium mangrovi gen. nov., sp. nov., a novel member of family Phyllobacteriacea isolated from mangrove sediment.</title>
        <authorList>
            <person name="Liao H."/>
            <person name="Tian Y."/>
        </authorList>
    </citation>
    <scope>NUCLEOTIDE SEQUENCE [LARGE SCALE GENOMIC DNA]</scope>
    <source>
        <strain evidence="2 3">X9-2-2</strain>
    </source>
</reference>
<feature type="domain" description="Phasin" evidence="1">
    <location>
        <begin position="6"/>
        <end position="104"/>
    </location>
</feature>
<comment type="caution">
    <text evidence="2">The sequence shown here is derived from an EMBL/GenBank/DDBJ whole genome shotgun (WGS) entry which is preliminary data.</text>
</comment>
<name>A0A2G1QIM3_9HYPH</name>
<evidence type="ECO:0000259" key="1">
    <source>
        <dbReference type="Pfam" id="PF09361"/>
    </source>
</evidence>
<evidence type="ECO:0000313" key="2">
    <source>
        <dbReference type="EMBL" id="PHP65058.1"/>
    </source>
</evidence>
<protein>
    <submittedName>
        <fullName evidence="2">Phasin</fullName>
    </submittedName>
</protein>
<keyword evidence="3" id="KW-1185">Reference proteome</keyword>